<evidence type="ECO:0000256" key="5">
    <source>
        <dbReference type="ARBA" id="ARBA00023002"/>
    </source>
</evidence>
<dbReference type="InterPro" id="IPR020841">
    <property type="entry name" value="PKS_Beta-ketoAc_synthase_dom"/>
</dbReference>
<evidence type="ECO:0000259" key="9">
    <source>
        <dbReference type="PROSITE" id="PS52004"/>
    </source>
</evidence>
<dbReference type="VEuPathDB" id="VectorBase:HLOH_064698"/>
<dbReference type="InterPro" id="IPR050091">
    <property type="entry name" value="PKS_NRPS_Biosynth_Enz"/>
</dbReference>
<keyword evidence="8" id="KW-0511">Multifunctional enzyme</keyword>
<dbReference type="PANTHER" id="PTHR43775">
    <property type="entry name" value="FATTY ACID SYNTHASE"/>
    <property type="match status" value="1"/>
</dbReference>
<organism evidence="10 11">
    <name type="scientific">Haemaphysalis longicornis</name>
    <name type="common">Bush tick</name>
    <dbReference type="NCBI Taxonomy" id="44386"/>
    <lineage>
        <taxon>Eukaryota</taxon>
        <taxon>Metazoa</taxon>
        <taxon>Ecdysozoa</taxon>
        <taxon>Arthropoda</taxon>
        <taxon>Chelicerata</taxon>
        <taxon>Arachnida</taxon>
        <taxon>Acari</taxon>
        <taxon>Parasitiformes</taxon>
        <taxon>Ixodida</taxon>
        <taxon>Ixodoidea</taxon>
        <taxon>Ixodidae</taxon>
        <taxon>Haemaphysalinae</taxon>
        <taxon>Haemaphysalis</taxon>
    </lineage>
</organism>
<evidence type="ECO:0000256" key="4">
    <source>
        <dbReference type="ARBA" id="ARBA00022857"/>
    </source>
</evidence>
<evidence type="ECO:0000313" key="10">
    <source>
        <dbReference type="EMBL" id="KAH9365947.1"/>
    </source>
</evidence>
<comment type="caution">
    <text evidence="10">The sequence shown here is derived from an EMBL/GenBank/DDBJ whole genome shotgun (WGS) entry which is preliminary data.</text>
</comment>
<dbReference type="Pfam" id="PF00109">
    <property type="entry name" value="ketoacyl-synt"/>
    <property type="match status" value="1"/>
</dbReference>
<evidence type="ECO:0000256" key="7">
    <source>
        <dbReference type="ARBA" id="ARBA00023160"/>
    </source>
</evidence>
<keyword evidence="5" id="KW-0560">Oxidoreductase</keyword>
<dbReference type="Proteomes" id="UP000821853">
    <property type="component" value="Unassembled WGS sequence"/>
</dbReference>
<evidence type="ECO:0000256" key="3">
    <source>
        <dbReference type="ARBA" id="ARBA00022832"/>
    </source>
</evidence>
<evidence type="ECO:0000313" key="11">
    <source>
        <dbReference type="Proteomes" id="UP000821853"/>
    </source>
</evidence>
<keyword evidence="6" id="KW-0443">Lipid metabolism</keyword>
<keyword evidence="3" id="KW-0276">Fatty acid metabolism</keyword>
<gene>
    <name evidence="10" type="ORF">HPB48_022214</name>
</gene>
<reference evidence="10 11" key="1">
    <citation type="journal article" date="2020" name="Cell">
        <title>Large-Scale Comparative Analyses of Tick Genomes Elucidate Their Genetic Diversity and Vector Capacities.</title>
        <authorList>
            <consortium name="Tick Genome and Microbiome Consortium (TIGMIC)"/>
            <person name="Jia N."/>
            <person name="Wang J."/>
            <person name="Shi W."/>
            <person name="Du L."/>
            <person name="Sun Y."/>
            <person name="Zhan W."/>
            <person name="Jiang J.F."/>
            <person name="Wang Q."/>
            <person name="Zhang B."/>
            <person name="Ji P."/>
            <person name="Bell-Sakyi L."/>
            <person name="Cui X.M."/>
            <person name="Yuan T.T."/>
            <person name="Jiang B.G."/>
            <person name="Yang W.F."/>
            <person name="Lam T.T."/>
            <person name="Chang Q.C."/>
            <person name="Ding S.J."/>
            <person name="Wang X.J."/>
            <person name="Zhu J.G."/>
            <person name="Ruan X.D."/>
            <person name="Zhao L."/>
            <person name="Wei J.T."/>
            <person name="Ye R.Z."/>
            <person name="Que T.C."/>
            <person name="Du C.H."/>
            <person name="Zhou Y.H."/>
            <person name="Cheng J.X."/>
            <person name="Dai P.F."/>
            <person name="Guo W.B."/>
            <person name="Han X.H."/>
            <person name="Huang E.J."/>
            <person name="Li L.F."/>
            <person name="Wei W."/>
            <person name="Gao Y.C."/>
            <person name="Liu J.Z."/>
            <person name="Shao H.Z."/>
            <person name="Wang X."/>
            <person name="Wang C.C."/>
            <person name="Yang T.C."/>
            <person name="Huo Q.B."/>
            <person name="Li W."/>
            <person name="Chen H.Y."/>
            <person name="Chen S.E."/>
            <person name="Zhou L.G."/>
            <person name="Ni X.B."/>
            <person name="Tian J.H."/>
            <person name="Sheng Y."/>
            <person name="Liu T."/>
            <person name="Pan Y.S."/>
            <person name="Xia L.Y."/>
            <person name="Li J."/>
            <person name="Zhao F."/>
            <person name="Cao W.C."/>
        </authorList>
    </citation>
    <scope>NUCLEOTIDE SEQUENCE [LARGE SCALE GENOMIC DNA]</scope>
    <source>
        <strain evidence="10">HaeL-2018</strain>
    </source>
</reference>
<dbReference type="GO" id="GO:0006633">
    <property type="term" value="P:fatty acid biosynthetic process"/>
    <property type="evidence" value="ECO:0007669"/>
    <property type="project" value="UniProtKB-KW"/>
</dbReference>
<dbReference type="SUPFAM" id="SSF53901">
    <property type="entry name" value="Thiolase-like"/>
    <property type="match status" value="1"/>
</dbReference>
<evidence type="ECO:0000256" key="8">
    <source>
        <dbReference type="ARBA" id="ARBA00023268"/>
    </source>
</evidence>
<dbReference type="AlphaFoldDB" id="A0A9J6FT50"/>
<dbReference type="OrthoDB" id="6538045at2759"/>
<keyword evidence="11" id="KW-1185">Reference proteome</keyword>
<name>A0A9J6FT50_HAELO</name>
<dbReference type="Gene3D" id="3.40.47.10">
    <property type="match status" value="1"/>
</dbReference>
<dbReference type="PROSITE" id="PS52004">
    <property type="entry name" value="KS3_2"/>
    <property type="match status" value="1"/>
</dbReference>
<proteinExistence type="predicted"/>
<dbReference type="GO" id="GO:0016491">
    <property type="term" value="F:oxidoreductase activity"/>
    <property type="evidence" value="ECO:0007669"/>
    <property type="project" value="UniProtKB-KW"/>
</dbReference>
<dbReference type="PANTHER" id="PTHR43775:SF7">
    <property type="entry name" value="FATTY ACID SYNTHASE"/>
    <property type="match status" value="1"/>
</dbReference>
<protein>
    <recommendedName>
        <fullName evidence="9">Ketosynthase family 3 (KS3) domain-containing protein</fullName>
    </recommendedName>
</protein>
<dbReference type="EMBL" id="JABSTR010000003">
    <property type="protein sequence ID" value="KAH9365947.1"/>
    <property type="molecule type" value="Genomic_DNA"/>
</dbReference>
<keyword evidence="2" id="KW-0444">Lipid biosynthesis</keyword>
<dbReference type="InterPro" id="IPR016039">
    <property type="entry name" value="Thiolase-like"/>
</dbReference>
<evidence type="ECO:0000256" key="1">
    <source>
        <dbReference type="ARBA" id="ARBA00022450"/>
    </source>
</evidence>
<dbReference type="InterPro" id="IPR014030">
    <property type="entry name" value="Ketoacyl_synth_N"/>
</dbReference>
<keyword evidence="1" id="KW-0596">Phosphopantetheine</keyword>
<keyword evidence="4" id="KW-0521">NADP</keyword>
<feature type="domain" description="Ketosynthase family 3 (KS3)" evidence="9">
    <location>
        <begin position="3"/>
        <end position="123"/>
    </location>
</feature>
<accession>A0A9J6FT50</accession>
<dbReference type="GO" id="GO:0004312">
    <property type="term" value="F:fatty acid synthase activity"/>
    <property type="evidence" value="ECO:0007669"/>
    <property type="project" value="TreeGrafter"/>
</dbReference>
<keyword evidence="7" id="KW-0275">Fatty acid biosynthesis</keyword>
<dbReference type="OMA" id="GDEICIT"/>
<evidence type="ECO:0000256" key="6">
    <source>
        <dbReference type="ARBA" id="ARBA00023098"/>
    </source>
</evidence>
<sequence length="123" mass="13785">MSDDDIVISGFSARFPQTDSLNEFGEKLYRGDDFITDDDTRWPRGGFMGIPKRVGKIRDLRKFDAQFFGVLPRQAEVMDPQLRLLLETSYEAIIDAGYDPAALRGRKIGVFVGCSISETDAPC</sequence>
<evidence type="ECO:0000256" key="2">
    <source>
        <dbReference type="ARBA" id="ARBA00022516"/>
    </source>
</evidence>